<dbReference type="EMBL" id="CAICTM010001416">
    <property type="protein sequence ID" value="CAB9523449.1"/>
    <property type="molecule type" value="Genomic_DNA"/>
</dbReference>
<dbReference type="Gene3D" id="1.25.40.10">
    <property type="entry name" value="Tetratricopeptide repeat domain"/>
    <property type="match status" value="1"/>
</dbReference>
<sequence>MKRHIQQAGKILGTGDLNRAKKIYRKAQKLDPRRPEAFQNVSACFVHSGQCEEARYYMQEAVKRYAFAALIGYRGDRKLHESEITQVIGDWASDLFILSEGYDSKNEEGNRSPPPNWWLQDGMFKRITKVALNTAMACIKDPNLHCKDPQEHRRHILMWSAWRVRTLTRFLSQDHDATLPLSRTAEEFREVAELCLFLSANVNAKGEEKDGSVLDEEGINSLLAGGISATVCSAAAENTSEGSALQRGEAGLWVVIHGLCSPSETAMNNQFALVCLDGLEDGRVAVKVDGISETKRILACNLWEVPFSETKVALISTLEDAIQWQFVRGSRELALARVMAGRN</sequence>
<gene>
    <name evidence="1" type="ORF">SEMRO_1418_G270940.1</name>
</gene>
<protein>
    <submittedName>
        <fullName evidence="1">Uncharacterized protein</fullName>
    </submittedName>
</protein>
<dbReference type="SUPFAM" id="SSF48452">
    <property type="entry name" value="TPR-like"/>
    <property type="match status" value="1"/>
</dbReference>
<comment type="caution">
    <text evidence="1">The sequence shown here is derived from an EMBL/GenBank/DDBJ whole genome shotgun (WGS) entry which is preliminary data.</text>
</comment>
<dbReference type="Proteomes" id="UP001153069">
    <property type="component" value="Unassembled WGS sequence"/>
</dbReference>
<evidence type="ECO:0000313" key="1">
    <source>
        <dbReference type="EMBL" id="CAB9523449.1"/>
    </source>
</evidence>
<dbReference type="AlphaFoldDB" id="A0A9N8ENX5"/>
<dbReference type="OrthoDB" id="56741at2759"/>
<dbReference type="InterPro" id="IPR011990">
    <property type="entry name" value="TPR-like_helical_dom_sf"/>
</dbReference>
<organism evidence="1 2">
    <name type="scientific">Seminavis robusta</name>
    <dbReference type="NCBI Taxonomy" id="568900"/>
    <lineage>
        <taxon>Eukaryota</taxon>
        <taxon>Sar</taxon>
        <taxon>Stramenopiles</taxon>
        <taxon>Ochrophyta</taxon>
        <taxon>Bacillariophyta</taxon>
        <taxon>Bacillariophyceae</taxon>
        <taxon>Bacillariophycidae</taxon>
        <taxon>Naviculales</taxon>
        <taxon>Naviculaceae</taxon>
        <taxon>Seminavis</taxon>
    </lineage>
</organism>
<name>A0A9N8ENX5_9STRA</name>
<reference evidence="1" key="1">
    <citation type="submission" date="2020-06" db="EMBL/GenBank/DDBJ databases">
        <authorList>
            <consortium name="Plant Systems Biology data submission"/>
        </authorList>
    </citation>
    <scope>NUCLEOTIDE SEQUENCE</scope>
    <source>
        <strain evidence="1">D6</strain>
    </source>
</reference>
<evidence type="ECO:0000313" key="2">
    <source>
        <dbReference type="Proteomes" id="UP001153069"/>
    </source>
</evidence>
<accession>A0A9N8ENX5</accession>
<keyword evidence="2" id="KW-1185">Reference proteome</keyword>
<proteinExistence type="predicted"/>